<feature type="compositionally biased region" description="Gly residues" evidence="1">
    <location>
        <begin position="53"/>
        <end position="68"/>
    </location>
</feature>
<protein>
    <recommendedName>
        <fullName evidence="5">ATP/GTP-binding protein</fullName>
    </recommendedName>
</protein>
<organism evidence="3 4">
    <name type="scientific">Streptomyces tateyamensis</name>
    <dbReference type="NCBI Taxonomy" id="565073"/>
    <lineage>
        <taxon>Bacteria</taxon>
        <taxon>Bacillati</taxon>
        <taxon>Actinomycetota</taxon>
        <taxon>Actinomycetes</taxon>
        <taxon>Kitasatosporales</taxon>
        <taxon>Streptomycetaceae</taxon>
        <taxon>Streptomyces</taxon>
    </lineage>
</organism>
<reference evidence="3 4" key="1">
    <citation type="submission" date="2018-03" db="EMBL/GenBank/DDBJ databases">
        <title>Bioinformatic expansion and discovery of thiopeptide antibiotics.</title>
        <authorList>
            <person name="Schwalen C.J."/>
            <person name="Hudson G.A."/>
            <person name="Mitchell D.A."/>
        </authorList>
    </citation>
    <scope>NUCLEOTIDE SEQUENCE [LARGE SCALE GENOMIC DNA]</scope>
    <source>
        <strain evidence="3 4">ATCC 21389</strain>
    </source>
</reference>
<dbReference type="Proteomes" id="UP000248039">
    <property type="component" value="Unassembled WGS sequence"/>
</dbReference>
<evidence type="ECO:0000313" key="3">
    <source>
        <dbReference type="EMBL" id="PYC76747.1"/>
    </source>
</evidence>
<proteinExistence type="predicted"/>
<feature type="chain" id="PRO_5015852893" description="ATP/GTP-binding protein" evidence="2">
    <location>
        <begin position="25"/>
        <end position="343"/>
    </location>
</feature>
<feature type="region of interest" description="Disordered" evidence="1">
    <location>
        <begin position="48"/>
        <end position="69"/>
    </location>
</feature>
<comment type="caution">
    <text evidence="3">The sequence shown here is derived from an EMBL/GenBank/DDBJ whole genome shotgun (WGS) entry which is preliminary data.</text>
</comment>
<evidence type="ECO:0000256" key="1">
    <source>
        <dbReference type="SAM" id="MobiDB-lite"/>
    </source>
</evidence>
<name>A0A2V4N1Z5_9ACTN</name>
<keyword evidence="2" id="KW-0732">Signal</keyword>
<evidence type="ECO:0008006" key="5">
    <source>
        <dbReference type="Google" id="ProtNLM"/>
    </source>
</evidence>
<accession>A0A2V4N1Z5</accession>
<evidence type="ECO:0000256" key="2">
    <source>
        <dbReference type="SAM" id="SignalP"/>
    </source>
</evidence>
<dbReference type="EMBL" id="PYBW01000081">
    <property type="protein sequence ID" value="PYC76747.1"/>
    <property type="molecule type" value="Genomic_DNA"/>
</dbReference>
<dbReference type="AlphaFoldDB" id="A0A2V4N1Z5"/>
<keyword evidence="4" id="KW-1185">Reference proteome</keyword>
<gene>
    <name evidence="3" type="ORF">C7C46_21405</name>
</gene>
<sequence>MLSRAGQLVLAGGMVAAATIPAQAAGPTGGINQCVVLAICIEIDQPGSSGSPGTTGGGSGGSGGGGGPAKPCTWHGVDYPCWDPDRGYFVTDTTSKYAGCYLQALDPQPNPGDPLWQGKTLGSVYMATCYDANNNPQAAFTDVIDKPPYVGGPAPTPGLVAQMAIKKLQFARPIEHVDPKTGRTLVGTDAWLWYERGKNDAELAMNVGPQSQTVNLDTISVTATATLTEVDWDLGYQEGGKEKVVTCLGGKGPGTQFVPGQSDSNHPPADACVARFGELSPAGGAPPSTAPKPTASAMAGGGFWVVATEVWTVNTGVTGWDGITFRVSGAPVQVQVNQLQVLN</sequence>
<feature type="signal peptide" evidence="2">
    <location>
        <begin position="1"/>
        <end position="24"/>
    </location>
</feature>
<evidence type="ECO:0000313" key="4">
    <source>
        <dbReference type="Proteomes" id="UP000248039"/>
    </source>
</evidence>